<proteinExistence type="predicted"/>
<keyword evidence="1" id="KW-0472">Membrane</keyword>
<feature type="transmembrane region" description="Helical" evidence="1">
    <location>
        <begin position="523"/>
        <end position="540"/>
    </location>
</feature>
<feature type="transmembrane region" description="Helical" evidence="1">
    <location>
        <begin position="545"/>
        <end position="561"/>
    </location>
</feature>
<organism evidence="2 3">
    <name type="scientific">Thermosipho melanesiensis</name>
    <dbReference type="NCBI Taxonomy" id="46541"/>
    <lineage>
        <taxon>Bacteria</taxon>
        <taxon>Thermotogati</taxon>
        <taxon>Thermotogota</taxon>
        <taxon>Thermotogae</taxon>
        <taxon>Thermotogales</taxon>
        <taxon>Fervidobacteriaceae</taxon>
        <taxon>Thermosipho</taxon>
    </lineage>
</organism>
<dbReference type="RefSeq" id="WP_012056257.1">
    <property type="nucleotide sequence ID" value="NZ_CP007389.1"/>
</dbReference>
<protein>
    <submittedName>
        <fullName evidence="2">Uncharacterized protein</fullName>
    </submittedName>
</protein>
<name>A0ABM6GC29_9BACT</name>
<keyword evidence="3" id="KW-1185">Reference proteome</keyword>
<feature type="transmembrane region" description="Helical" evidence="1">
    <location>
        <begin position="581"/>
        <end position="598"/>
    </location>
</feature>
<feature type="transmembrane region" description="Helical" evidence="1">
    <location>
        <begin position="254"/>
        <end position="272"/>
    </location>
</feature>
<evidence type="ECO:0000313" key="3">
    <source>
        <dbReference type="Proteomes" id="UP000185490"/>
    </source>
</evidence>
<feature type="transmembrane region" description="Helical" evidence="1">
    <location>
        <begin position="328"/>
        <end position="347"/>
    </location>
</feature>
<evidence type="ECO:0000313" key="2">
    <source>
        <dbReference type="EMBL" id="APT73104.1"/>
    </source>
</evidence>
<dbReference type="Proteomes" id="UP000185490">
    <property type="component" value="Chromosome"/>
</dbReference>
<gene>
    <name evidence="2" type="ORF">BW47_00105</name>
</gene>
<feature type="transmembrane region" description="Helical" evidence="1">
    <location>
        <begin position="305"/>
        <end position="323"/>
    </location>
</feature>
<dbReference type="EMBL" id="CP007389">
    <property type="protein sequence ID" value="APT73104.1"/>
    <property type="molecule type" value="Genomic_DNA"/>
</dbReference>
<evidence type="ECO:0000256" key="1">
    <source>
        <dbReference type="SAM" id="Phobius"/>
    </source>
</evidence>
<sequence>MKRIILLIFSLTIAVSLFSIDLEKSKELFLNYIKIFDNPDDEFLLQVKNSIEKDLPLYRYYKIELVGSVEKTDVTKGVGDYLNVIYNSYVSKDYSKQLARAAFFAYLEAKLERKSFESSFIKSSPNFNQFFNNYQSKVIFAARNYISDLFAKHLGASDINLPYDIDAPYFDFNFEYKPKFTQKEFENEIKILLNDKEIVKKFNEYLELISKNPERITFFINRYTGLMQRNIIRNISNLKNYFSEYFAQNTPKNISYWWIRWLVYIVIVTFFIKYKKWNLAIAIISIIEIIYLFVAFDILSNTDANIYGLIAFSTIIASSLIILKKGKIFNLVVLSLIIVSFFIPSFFTKSLNMKEQSSFQDSIYFNQLVQDVLKDKYSTFSNIVTKTLTIVNSSINNTESISNRISIISKELEKKVKTPEYKSIENFNDRIKDIENLKGEISNYIIEEQINKKQLNGAKKDIEKFSKKIAKFSSEKFENIFLKEFEKRVNFEEISPLIDTTKKIVASTKDLTNYRIYFYKTKYGIISFVLISVALFLYVLNNKNFIIWAISAFVSSIFMLINPIEFFVQKGVPTLNINYNFSIPILLLVSILILIKAIPKKGNS</sequence>
<keyword evidence="1" id="KW-0812">Transmembrane</keyword>
<keyword evidence="1" id="KW-1133">Transmembrane helix</keyword>
<feature type="transmembrane region" description="Helical" evidence="1">
    <location>
        <begin position="279"/>
        <end position="299"/>
    </location>
</feature>
<accession>A0ABM6GC29</accession>
<reference evidence="2 3" key="1">
    <citation type="submission" date="2014-02" db="EMBL/GenBank/DDBJ databases">
        <title>Diversity of Thermotogales isolates from hydrothermal vents.</title>
        <authorList>
            <person name="Haverkamp T.H.A."/>
            <person name="Lossouarn J."/>
            <person name="Geslin C."/>
            <person name="Nesbo C.L."/>
        </authorList>
    </citation>
    <scope>NUCLEOTIDE SEQUENCE [LARGE SCALE GENOMIC DNA]</scope>
    <source>
        <strain evidence="2 3">431</strain>
    </source>
</reference>